<evidence type="ECO:0000313" key="7">
    <source>
        <dbReference type="Proteomes" id="UP000020735"/>
    </source>
</evidence>
<organism evidence="6 7">
    <name type="scientific">Acinetobacter baumannii 99063</name>
    <dbReference type="NCBI Taxonomy" id="1310630"/>
    <lineage>
        <taxon>Bacteria</taxon>
        <taxon>Pseudomonadati</taxon>
        <taxon>Pseudomonadota</taxon>
        <taxon>Gammaproteobacteria</taxon>
        <taxon>Moraxellales</taxon>
        <taxon>Moraxellaceae</taxon>
        <taxon>Acinetobacter</taxon>
        <taxon>Acinetobacter calcoaceticus/baumannii complex</taxon>
    </lineage>
</organism>
<sequence>MRTHEEMKALALSRSAVRTEYERIEREEMPLLDMVLTARREAGLSQAQIAERMGTNVPAVSRLEKALITGKPSPSIATLQKYAAAIGKHVEVRFV</sequence>
<evidence type="ECO:0000313" key="3">
    <source>
        <dbReference type="EMBL" id="EXC36182.1"/>
    </source>
</evidence>
<dbReference type="EMBL" id="JEXJ01000163">
    <property type="protein sequence ID" value="EXC44188.1"/>
    <property type="molecule type" value="Genomic_DNA"/>
</dbReference>
<dbReference type="PATRIC" id="fig|1310630.3.peg.3869"/>
<evidence type="ECO:0000313" key="6">
    <source>
        <dbReference type="EMBL" id="EXC44188.1"/>
    </source>
</evidence>
<evidence type="ECO:0000313" key="5">
    <source>
        <dbReference type="EMBL" id="EXC36845.1"/>
    </source>
</evidence>
<dbReference type="SUPFAM" id="SSF47413">
    <property type="entry name" value="lambda repressor-like DNA-binding domains"/>
    <property type="match status" value="1"/>
</dbReference>
<dbReference type="Gene3D" id="1.10.260.40">
    <property type="entry name" value="lambda repressor-like DNA-binding domains"/>
    <property type="match status" value="1"/>
</dbReference>
<dbReference type="SMART" id="SM00530">
    <property type="entry name" value="HTH_XRE"/>
    <property type="match status" value="1"/>
</dbReference>
<dbReference type="Proteomes" id="UP000020735">
    <property type="component" value="Unassembled WGS sequence"/>
</dbReference>
<accession>A0A009SQA9</accession>
<dbReference type="GO" id="GO:0003677">
    <property type="term" value="F:DNA binding"/>
    <property type="evidence" value="ECO:0007669"/>
    <property type="project" value="InterPro"/>
</dbReference>
<dbReference type="Pfam" id="PF01381">
    <property type="entry name" value="HTH_3"/>
    <property type="match status" value="1"/>
</dbReference>
<evidence type="ECO:0000313" key="4">
    <source>
        <dbReference type="EMBL" id="EXC36366.1"/>
    </source>
</evidence>
<gene>
    <name evidence="6" type="ORF">J529_4063</name>
    <name evidence="5" type="ORF">J529_4498</name>
    <name evidence="4" type="ORF">J529_4551</name>
    <name evidence="3" type="ORF">J529_4578</name>
    <name evidence="2" type="ORF">J529_4631</name>
</gene>
<dbReference type="PROSITE" id="PS50943">
    <property type="entry name" value="HTH_CROC1"/>
    <property type="match status" value="1"/>
</dbReference>
<name>A0A009SQA9_ACIBA</name>
<evidence type="ECO:0000259" key="1">
    <source>
        <dbReference type="PROSITE" id="PS50943"/>
    </source>
</evidence>
<dbReference type="CDD" id="cd00093">
    <property type="entry name" value="HTH_XRE"/>
    <property type="match status" value="1"/>
</dbReference>
<proteinExistence type="predicted"/>
<protein>
    <submittedName>
        <fullName evidence="6">Helix-turn-helix family protein</fullName>
    </submittedName>
</protein>
<dbReference type="EMBL" id="JEXJ01000316">
    <property type="protein sequence ID" value="EXC36366.1"/>
    <property type="molecule type" value="Genomic_DNA"/>
</dbReference>
<dbReference type="EMBL" id="JEXJ01000352">
    <property type="protein sequence ID" value="EXC35908.1"/>
    <property type="molecule type" value="Genomic_DNA"/>
</dbReference>
<dbReference type="RefSeq" id="WP_032069220.1">
    <property type="nucleotide sequence ID" value="NZ_JEXJ01000163.1"/>
</dbReference>
<dbReference type="InterPro" id="IPR010982">
    <property type="entry name" value="Lambda_DNA-bd_dom_sf"/>
</dbReference>
<comment type="caution">
    <text evidence="6">The sequence shown here is derived from an EMBL/GenBank/DDBJ whole genome shotgun (WGS) entry which is preliminary data.</text>
</comment>
<dbReference type="AlphaFoldDB" id="A0A009SQA9"/>
<dbReference type="EMBL" id="JEXJ01000328">
    <property type="protein sequence ID" value="EXC36182.1"/>
    <property type="molecule type" value="Genomic_DNA"/>
</dbReference>
<evidence type="ECO:0000313" key="2">
    <source>
        <dbReference type="EMBL" id="EXC35908.1"/>
    </source>
</evidence>
<feature type="domain" description="HTH cro/C1-type" evidence="1">
    <location>
        <begin position="35"/>
        <end position="93"/>
    </location>
</feature>
<dbReference type="EMBL" id="JEXJ01000294">
    <property type="protein sequence ID" value="EXC36845.1"/>
    <property type="molecule type" value="Genomic_DNA"/>
</dbReference>
<reference evidence="6 7" key="1">
    <citation type="submission" date="2014-02" db="EMBL/GenBank/DDBJ databases">
        <title>Comparative genomics and transcriptomics to identify genetic mechanisms underlying the emergence of carbapenem resistant Acinetobacter baumannii (CRAb).</title>
        <authorList>
            <person name="Harris A.D."/>
            <person name="Johnson K.J."/>
            <person name="George J."/>
            <person name="Shefchek K."/>
            <person name="Daugherty S.C."/>
            <person name="Parankush S."/>
            <person name="Sadzewicz L."/>
            <person name="Tallon L."/>
            <person name="Sengamalay N."/>
            <person name="Hazen T.H."/>
            <person name="Rasko D.A."/>
        </authorList>
    </citation>
    <scope>NUCLEOTIDE SEQUENCE [LARGE SCALE GENOMIC DNA]</scope>
    <source>
        <strain evidence="6 7">99063</strain>
    </source>
</reference>
<dbReference type="InterPro" id="IPR001387">
    <property type="entry name" value="Cro/C1-type_HTH"/>
</dbReference>